<evidence type="ECO:0000313" key="3">
    <source>
        <dbReference type="Proteomes" id="UP001465153"/>
    </source>
</evidence>
<reference evidence="2 3" key="1">
    <citation type="submission" date="2024-04" db="EMBL/GenBank/DDBJ databases">
        <title>Draft genome sequence of Sessilibacter corallicola NBRC 116591.</title>
        <authorList>
            <person name="Miyakawa T."/>
            <person name="Kusuya Y."/>
            <person name="Miura T."/>
        </authorList>
    </citation>
    <scope>NUCLEOTIDE SEQUENCE [LARGE SCALE GENOMIC DNA]</scope>
    <source>
        <strain evidence="2 3">KU-00831-HH</strain>
    </source>
</reference>
<feature type="domain" description="Transcription factor zinc-finger" evidence="1">
    <location>
        <begin position="2"/>
        <end position="43"/>
    </location>
</feature>
<keyword evidence="3" id="KW-1185">Reference proteome</keyword>
<accession>A0ABQ0A755</accession>
<gene>
    <name evidence="2" type="ORF">NBRC116591_12810</name>
</gene>
<organism evidence="2 3">
    <name type="scientific">Sessilibacter corallicola</name>
    <dbReference type="NCBI Taxonomy" id="2904075"/>
    <lineage>
        <taxon>Bacteria</taxon>
        <taxon>Pseudomonadati</taxon>
        <taxon>Pseudomonadota</taxon>
        <taxon>Gammaproteobacteria</taxon>
        <taxon>Cellvibrionales</taxon>
        <taxon>Cellvibrionaceae</taxon>
        <taxon>Sessilibacter</taxon>
    </lineage>
</organism>
<dbReference type="EMBL" id="BAABWN010000003">
    <property type="protein sequence ID" value="GAA6167471.1"/>
    <property type="molecule type" value="Genomic_DNA"/>
</dbReference>
<protein>
    <recommendedName>
        <fullName evidence="1">Transcription factor zinc-finger domain-containing protein</fullName>
    </recommendedName>
</protein>
<dbReference type="InterPro" id="IPR027392">
    <property type="entry name" value="TF_Znf"/>
</dbReference>
<dbReference type="RefSeq" id="WP_233088507.1">
    <property type="nucleotide sequence ID" value="NZ_BAABWN010000003.1"/>
</dbReference>
<name>A0ABQ0A755_9GAMM</name>
<dbReference type="Pfam" id="PF13453">
    <property type="entry name" value="Zn_ribbon_TFIIB"/>
    <property type="match status" value="1"/>
</dbReference>
<comment type="caution">
    <text evidence="2">The sequence shown here is derived from an EMBL/GenBank/DDBJ whole genome shotgun (WGS) entry which is preliminary data.</text>
</comment>
<evidence type="ECO:0000259" key="1">
    <source>
        <dbReference type="Pfam" id="PF13453"/>
    </source>
</evidence>
<sequence length="182" mass="21532">MKCPHCKTETLVPSFIDSLFRGHTCNLCHGHWLLIEDYLNWLDQHKSHQFQQDPEFELDESKQALICPMTGAIMQKFRIDAESEHKLNYSHAVGGVWLDKGEWSLLKEKGYAGSLNKVFTLHWQKMIRENQTHAKFAKLYRTKFGNMDYERVRIFRHWLEHHPKKSELIAYLNAADPYSAER</sequence>
<evidence type="ECO:0000313" key="2">
    <source>
        <dbReference type="EMBL" id="GAA6167471.1"/>
    </source>
</evidence>
<proteinExistence type="predicted"/>
<dbReference type="Proteomes" id="UP001465153">
    <property type="component" value="Unassembled WGS sequence"/>
</dbReference>